<name>A0AAV5T9Z7_9BILA</name>
<evidence type="ECO:0000313" key="2">
    <source>
        <dbReference type="EMBL" id="GMS92405.1"/>
    </source>
</evidence>
<feature type="non-terminal residue" evidence="2">
    <location>
        <position position="1"/>
    </location>
</feature>
<sequence length="140" mass="16175">ISAEMDYTSTVNALQQELFHNYRPSMAPLHSRGYFNDSFIEHFSMMISFAKMTTVVRNLKEYTNALFDIQNWTDPRLIWIPAKYGGIRHLYLTIDQIWFPNFHACSSSSMTYLTTPNIQAAKVLFDGSVSTLQQVEVTYS</sequence>
<feature type="domain" description="Neurotransmitter-gated ion-channel ligand-binding" evidence="1">
    <location>
        <begin position="13"/>
        <end position="138"/>
    </location>
</feature>
<keyword evidence="3" id="KW-1185">Reference proteome</keyword>
<dbReference type="Proteomes" id="UP001432027">
    <property type="component" value="Unassembled WGS sequence"/>
</dbReference>
<organism evidence="2 3">
    <name type="scientific">Pristionchus entomophagus</name>
    <dbReference type="NCBI Taxonomy" id="358040"/>
    <lineage>
        <taxon>Eukaryota</taxon>
        <taxon>Metazoa</taxon>
        <taxon>Ecdysozoa</taxon>
        <taxon>Nematoda</taxon>
        <taxon>Chromadorea</taxon>
        <taxon>Rhabditida</taxon>
        <taxon>Rhabditina</taxon>
        <taxon>Diplogasteromorpha</taxon>
        <taxon>Diplogasteroidea</taxon>
        <taxon>Neodiplogasteridae</taxon>
        <taxon>Pristionchus</taxon>
    </lineage>
</organism>
<accession>A0AAV5T9Z7</accession>
<dbReference type="Pfam" id="PF02931">
    <property type="entry name" value="Neur_chan_LBD"/>
    <property type="match status" value="1"/>
</dbReference>
<reference evidence="2" key="1">
    <citation type="submission" date="2023-10" db="EMBL/GenBank/DDBJ databases">
        <title>Genome assembly of Pristionchus species.</title>
        <authorList>
            <person name="Yoshida K."/>
            <person name="Sommer R.J."/>
        </authorList>
    </citation>
    <scope>NUCLEOTIDE SEQUENCE</scope>
    <source>
        <strain evidence="2">RS0144</strain>
    </source>
</reference>
<comment type="caution">
    <text evidence="2">The sequence shown here is derived from an EMBL/GenBank/DDBJ whole genome shotgun (WGS) entry which is preliminary data.</text>
</comment>
<dbReference type="InterPro" id="IPR036734">
    <property type="entry name" value="Neur_chan_lig-bd_sf"/>
</dbReference>
<evidence type="ECO:0000313" key="3">
    <source>
        <dbReference type="Proteomes" id="UP001432027"/>
    </source>
</evidence>
<dbReference type="GO" id="GO:0005230">
    <property type="term" value="F:extracellular ligand-gated monoatomic ion channel activity"/>
    <property type="evidence" value="ECO:0007669"/>
    <property type="project" value="InterPro"/>
</dbReference>
<dbReference type="InterPro" id="IPR006202">
    <property type="entry name" value="Neur_chan_lig-bd"/>
</dbReference>
<dbReference type="GO" id="GO:0016020">
    <property type="term" value="C:membrane"/>
    <property type="evidence" value="ECO:0007669"/>
    <property type="project" value="InterPro"/>
</dbReference>
<protein>
    <recommendedName>
        <fullName evidence="1">Neurotransmitter-gated ion-channel ligand-binding domain-containing protein</fullName>
    </recommendedName>
</protein>
<proteinExistence type="predicted"/>
<dbReference type="EMBL" id="BTSX01000004">
    <property type="protein sequence ID" value="GMS92405.1"/>
    <property type="molecule type" value="Genomic_DNA"/>
</dbReference>
<feature type="non-terminal residue" evidence="2">
    <location>
        <position position="140"/>
    </location>
</feature>
<dbReference type="AlphaFoldDB" id="A0AAV5T9Z7"/>
<dbReference type="Gene3D" id="2.70.170.10">
    <property type="entry name" value="Neurotransmitter-gated ion-channel ligand-binding domain"/>
    <property type="match status" value="1"/>
</dbReference>
<gene>
    <name evidence="2" type="ORF">PENTCL1PPCAC_14580</name>
</gene>
<dbReference type="SUPFAM" id="SSF63712">
    <property type="entry name" value="Nicotinic receptor ligand binding domain-like"/>
    <property type="match status" value="1"/>
</dbReference>
<evidence type="ECO:0000259" key="1">
    <source>
        <dbReference type="Pfam" id="PF02931"/>
    </source>
</evidence>